<gene>
    <name evidence="2" type="ORF">R53529_LOCUS2251</name>
    <name evidence="1" type="ORF">R53530_LOCUS2245</name>
</gene>
<organism evidence="1 3">
    <name type="scientific">Commensalibacter communis</name>
    <dbReference type="NCBI Taxonomy" id="2972786"/>
    <lineage>
        <taxon>Bacteria</taxon>
        <taxon>Pseudomonadati</taxon>
        <taxon>Pseudomonadota</taxon>
        <taxon>Alphaproteobacteria</taxon>
        <taxon>Acetobacterales</taxon>
        <taxon>Acetobacteraceae</taxon>
    </lineage>
</organism>
<evidence type="ECO:0000313" key="3">
    <source>
        <dbReference type="Proteomes" id="UP001154255"/>
    </source>
</evidence>
<accession>A0A9W4TRE4</accession>
<dbReference type="RefSeq" id="WP_271790667.1">
    <property type="nucleotide sequence ID" value="NZ_CAMXCM010000011.1"/>
</dbReference>
<proteinExistence type="predicted"/>
<dbReference type="AlphaFoldDB" id="A0A9W4TRE4"/>
<protein>
    <submittedName>
        <fullName evidence="1">Uncharacterized protein</fullName>
    </submittedName>
</protein>
<evidence type="ECO:0000313" key="2">
    <source>
        <dbReference type="EMBL" id="CAI3960109.1"/>
    </source>
</evidence>
<dbReference type="Proteomes" id="UP001154259">
    <property type="component" value="Unassembled WGS sequence"/>
</dbReference>
<dbReference type="Proteomes" id="UP001154255">
    <property type="component" value="Unassembled WGS sequence"/>
</dbReference>
<evidence type="ECO:0000313" key="1">
    <source>
        <dbReference type="EMBL" id="CAI3958047.1"/>
    </source>
</evidence>
<comment type="caution">
    <text evidence="1">The sequence shown here is derived from an EMBL/GenBank/DDBJ whole genome shotgun (WGS) entry which is preliminary data.</text>
</comment>
<sequence>MLKAINLGVINFSYSDGAHQTTGNVAGILEKKYEILTNFVQAHEDEIAKLLTTAMENVVKEHIQTGKVNKSSFNTAFSKIGNEMKRFLSTQEVEKMGIAGVPTKAASDGVSHRFKRKRKGVARGKTRYRARRPSFIDTGQMESSYIVWGDFK</sequence>
<dbReference type="EMBL" id="CAMXCS010000011">
    <property type="protein sequence ID" value="CAI3960109.1"/>
    <property type="molecule type" value="Genomic_DNA"/>
</dbReference>
<name>A0A9W4TRE4_9PROT</name>
<keyword evidence="4" id="KW-1185">Reference proteome</keyword>
<dbReference type="EMBL" id="CAMXCM010000011">
    <property type="protein sequence ID" value="CAI3958047.1"/>
    <property type="molecule type" value="Genomic_DNA"/>
</dbReference>
<evidence type="ECO:0000313" key="4">
    <source>
        <dbReference type="Proteomes" id="UP001154259"/>
    </source>
</evidence>
<reference evidence="1" key="1">
    <citation type="submission" date="2022-10" db="EMBL/GenBank/DDBJ databases">
        <authorList>
            <person name="Botero Cardona J."/>
        </authorList>
    </citation>
    <scope>NUCLEOTIDE SEQUENCE</scope>
    <source>
        <strain evidence="1">LMG 31819</strain>
        <strain evidence="2">R-53529</strain>
    </source>
</reference>